<reference evidence="2 3" key="1">
    <citation type="journal article" date="2018" name="J. Biol. Chem.">
        <title>Discovery of the actinoplanic acid pathway in Streptomyces rapamycinicus reveals a genetically conserved synergism with rapamycin.</title>
        <authorList>
            <person name="Mrak P."/>
            <person name="Krastel P."/>
            <person name="Pivk Lukancic P."/>
            <person name="Tao J."/>
            <person name="Pistorius D."/>
            <person name="Moore C.M."/>
        </authorList>
    </citation>
    <scope>NUCLEOTIDE SEQUENCE [LARGE SCALE GENOMIC DNA]</scope>
    <source>
        <strain evidence="2 3">NRRL 5491</strain>
    </source>
</reference>
<sequence length="380" mass="40846">MLLGEGAHAGVVRQLGREAREPRQELAGAGDRIVKSGSGPDLEKWPSRVAAARRSGRVPETKELYGSWCRSGYEIKLVDTPRLAPCRPQTHLRAVAARASAHRGTDHAERNPTAGPHEARPRTCPSAHPGAHHRCRGHRTFHFCWTDRLHSAGADKSSTQVGILITDLRFSSTFAQVSSPAQGPGGIMVCRAAAPGLPRRDQRPGIPTPPADERQRQGHRDPRTPAPTAGPTAPGWQADLHRQRPCHPRRPAPPPPQRQTPAPSAAGPPRHGVALASRPAQAAPCRVLRTQATWTPTHHPIDTRPGPGPGQGEHLMGIPTDPRRTHSAGNQDRRLHGLGVSMAVECWSRTMGMVGSRLPCDCRAIGRVHTRSEGSTVGAG</sequence>
<accession>A0A3L8RCN9</accession>
<evidence type="ECO:0000313" key="3">
    <source>
        <dbReference type="Proteomes" id="UP000281594"/>
    </source>
</evidence>
<evidence type="ECO:0000256" key="1">
    <source>
        <dbReference type="SAM" id="MobiDB-lite"/>
    </source>
</evidence>
<dbReference type="AlphaFoldDB" id="A0A3L8RCN9"/>
<feature type="region of interest" description="Disordered" evidence="1">
    <location>
        <begin position="100"/>
        <end position="131"/>
    </location>
</feature>
<evidence type="ECO:0000313" key="2">
    <source>
        <dbReference type="EMBL" id="RLV77509.1"/>
    </source>
</evidence>
<feature type="region of interest" description="Disordered" evidence="1">
    <location>
        <begin position="18"/>
        <end position="44"/>
    </location>
</feature>
<dbReference type="Proteomes" id="UP000281594">
    <property type="component" value="Unassembled WGS sequence"/>
</dbReference>
<organism evidence="2 3">
    <name type="scientific">Streptomyces rapamycinicus (strain ATCC 29253 / DSM 41530 / NRRL 5491 / AYB-994)</name>
    <name type="common">Streptomyces hygroscopicus (strain ATCC 29253)</name>
    <dbReference type="NCBI Taxonomy" id="1343740"/>
    <lineage>
        <taxon>Bacteria</taxon>
        <taxon>Bacillati</taxon>
        <taxon>Actinomycetota</taxon>
        <taxon>Actinomycetes</taxon>
        <taxon>Kitasatosporales</taxon>
        <taxon>Streptomycetaceae</taxon>
        <taxon>Streptomyces</taxon>
        <taxon>Streptomyces violaceusniger group</taxon>
    </lineage>
</organism>
<feature type="region of interest" description="Disordered" evidence="1">
    <location>
        <begin position="197"/>
        <end position="282"/>
    </location>
</feature>
<gene>
    <name evidence="2" type="ORF">D3C57_104030</name>
</gene>
<comment type="caution">
    <text evidence="2">The sequence shown here is derived from an EMBL/GenBank/DDBJ whole genome shotgun (WGS) entry which is preliminary data.</text>
</comment>
<feature type="compositionally biased region" description="Low complexity" evidence="1">
    <location>
        <begin position="226"/>
        <end position="235"/>
    </location>
</feature>
<proteinExistence type="predicted"/>
<feature type="compositionally biased region" description="Basic and acidic residues" evidence="1">
    <location>
        <begin position="211"/>
        <end position="223"/>
    </location>
</feature>
<protein>
    <submittedName>
        <fullName evidence="2">Type IV secretion protein Rhs</fullName>
    </submittedName>
</protein>
<dbReference type="EMBL" id="QYCY01000001">
    <property type="protein sequence ID" value="RLV77509.1"/>
    <property type="molecule type" value="Genomic_DNA"/>
</dbReference>
<name>A0A3L8RCN9_STRRN</name>